<dbReference type="PANTHER" id="PTHR30529:SF6">
    <property type="entry name" value="BLL0291 PROTEIN"/>
    <property type="match status" value="1"/>
</dbReference>
<name>A0ABS2JQ41_9GAMM</name>
<comment type="subcellular location">
    <subcellularLocation>
        <location evidence="2">Cell membrane</location>
        <topology evidence="2">Multi-pass membrane protein</topology>
    </subcellularLocation>
</comment>
<feature type="transmembrane region" description="Helical" evidence="13">
    <location>
        <begin position="95"/>
        <end position="119"/>
    </location>
</feature>
<proteinExistence type="inferred from homology"/>
<comment type="similarity">
    <text evidence="12">Belongs to the cytochrome b561 family.</text>
</comment>
<evidence type="ECO:0000256" key="7">
    <source>
        <dbReference type="ARBA" id="ARBA00022723"/>
    </source>
</evidence>
<keyword evidence="3" id="KW-0813">Transport</keyword>
<comment type="caution">
    <text evidence="15">The sequence shown here is derived from an EMBL/GenBank/DDBJ whole genome shotgun (WGS) entry which is preliminary data.</text>
</comment>
<dbReference type="RefSeq" id="WP_204635558.1">
    <property type="nucleotide sequence ID" value="NZ_JADIKC010000003.1"/>
</dbReference>
<evidence type="ECO:0000256" key="8">
    <source>
        <dbReference type="ARBA" id="ARBA00022982"/>
    </source>
</evidence>
<evidence type="ECO:0000256" key="13">
    <source>
        <dbReference type="SAM" id="Phobius"/>
    </source>
</evidence>
<dbReference type="InterPro" id="IPR016174">
    <property type="entry name" value="Di-haem_cyt_TM"/>
</dbReference>
<keyword evidence="5" id="KW-0349">Heme</keyword>
<evidence type="ECO:0000256" key="11">
    <source>
        <dbReference type="ARBA" id="ARBA00023136"/>
    </source>
</evidence>
<keyword evidence="4" id="KW-1003">Cell membrane</keyword>
<reference evidence="15 16" key="1">
    <citation type="submission" date="2020-10" db="EMBL/GenBank/DDBJ databases">
        <title>Phylogeny of dyella-like bacteria.</title>
        <authorList>
            <person name="Fu J."/>
        </authorList>
    </citation>
    <scope>NUCLEOTIDE SEQUENCE [LARGE SCALE GENOMIC DNA]</scope>
    <source>
        <strain evidence="15 16">THG-B117</strain>
    </source>
</reference>
<keyword evidence="9 13" id="KW-1133">Transmembrane helix</keyword>
<keyword evidence="16" id="KW-1185">Reference proteome</keyword>
<feature type="domain" description="Cytochrome b561 bacterial/Ni-hydrogenase" evidence="14">
    <location>
        <begin position="12"/>
        <end position="179"/>
    </location>
</feature>
<feature type="transmembrane region" description="Helical" evidence="13">
    <location>
        <begin position="47"/>
        <end position="69"/>
    </location>
</feature>
<keyword evidence="7" id="KW-0479">Metal-binding</keyword>
<keyword evidence="10" id="KW-0408">Iron</keyword>
<feature type="transmembrane region" description="Helical" evidence="13">
    <location>
        <begin position="147"/>
        <end position="168"/>
    </location>
</feature>
<dbReference type="EMBL" id="JADIKC010000003">
    <property type="protein sequence ID" value="MBM7121147.1"/>
    <property type="molecule type" value="Genomic_DNA"/>
</dbReference>
<dbReference type="Proteomes" id="UP001430065">
    <property type="component" value="Unassembled WGS sequence"/>
</dbReference>
<evidence type="ECO:0000256" key="2">
    <source>
        <dbReference type="ARBA" id="ARBA00004651"/>
    </source>
</evidence>
<dbReference type="Pfam" id="PF01292">
    <property type="entry name" value="Ni_hydr_CYTB"/>
    <property type="match status" value="1"/>
</dbReference>
<keyword evidence="8" id="KW-0249">Electron transport</keyword>
<protein>
    <submittedName>
        <fullName evidence="15">Cytochrome b</fullName>
    </submittedName>
</protein>
<comment type="cofactor">
    <cofactor evidence="1">
        <name>heme b</name>
        <dbReference type="ChEBI" id="CHEBI:60344"/>
    </cofactor>
</comment>
<evidence type="ECO:0000313" key="15">
    <source>
        <dbReference type="EMBL" id="MBM7121147.1"/>
    </source>
</evidence>
<evidence type="ECO:0000256" key="3">
    <source>
        <dbReference type="ARBA" id="ARBA00022448"/>
    </source>
</evidence>
<keyword evidence="6 13" id="KW-0812">Transmembrane</keyword>
<dbReference type="InterPro" id="IPR052168">
    <property type="entry name" value="Cytochrome_b561_oxidase"/>
</dbReference>
<evidence type="ECO:0000256" key="12">
    <source>
        <dbReference type="ARBA" id="ARBA00037975"/>
    </source>
</evidence>
<evidence type="ECO:0000259" key="14">
    <source>
        <dbReference type="Pfam" id="PF01292"/>
    </source>
</evidence>
<evidence type="ECO:0000313" key="16">
    <source>
        <dbReference type="Proteomes" id="UP001430065"/>
    </source>
</evidence>
<dbReference type="InterPro" id="IPR011577">
    <property type="entry name" value="Cyt_b561_bac/Ni-Hgenase"/>
</dbReference>
<feature type="transmembrane region" description="Helical" evidence="13">
    <location>
        <begin position="21"/>
        <end position="41"/>
    </location>
</feature>
<dbReference type="PANTHER" id="PTHR30529">
    <property type="entry name" value="CYTOCHROME B561"/>
    <property type="match status" value="1"/>
</dbReference>
<sequence>MNTRHASYAGAFHPLARLLHWLMAVLILTMLFVGVGMVSTVSEKHEWLLALHKPLGAAIFLLALIRLGVRLRYPPPPLPADMPAIMKFAAHASHWLLYALMLSLPLVGWAMLSAGGYPISLGGSLHLPPLLPFNGEVFAWLREAHRYLAYLLFFTVLGHMGAALYHGLIRRDGVLPSMTFPSKNEIVTVEPVVVVPTSEPPSAPLL</sequence>
<evidence type="ECO:0000256" key="4">
    <source>
        <dbReference type="ARBA" id="ARBA00022475"/>
    </source>
</evidence>
<dbReference type="SUPFAM" id="SSF81342">
    <property type="entry name" value="Transmembrane di-heme cytochromes"/>
    <property type="match status" value="1"/>
</dbReference>
<accession>A0ABS2JQ41</accession>
<evidence type="ECO:0000256" key="6">
    <source>
        <dbReference type="ARBA" id="ARBA00022692"/>
    </source>
</evidence>
<keyword evidence="11 13" id="KW-0472">Membrane</keyword>
<evidence type="ECO:0000256" key="9">
    <source>
        <dbReference type="ARBA" id="ARBA00022989"/>
    </source>
</evidence>
<organism evidence="15 16">
    <name type="scientific">Dyella kyungheensis</name>
    <dbReference type="NCBI Taxonomy" id="1242174"/>
    <lineage>
        <taxon>Bacteria</taxon>
        <taxon>Pseudomonadati</taxon>
        <taxon>Pseudomonadota</taxon>
        <taxon>Gammaproteobacteria</taxon>
        <taxon>Lysobacterales</taxon>
        <taxon>Rhodanobacteraceae</taxon>
        <taxon>Dyella</taxon>
    </lineage>
</organism>
<evidence type="ECO:0000256" key="1">
    <source>
        <dbReference type="ARBA" id="ARBA00001970"/>
    </source>
</evidence>
<gene>
    <name evidence="15" type="ORF">ISP20_08225</name>
</gene>
<evidence type="ECO:0000256" key="5">
    <source>
        <dbReference type="ARBA" id="ARBA00022617"/>
    </source>
</evidence>
<evidence type="ECO:0000256" key="10">
    <source>
        <dbReference type="ARBA" id="ARBA00023004"/>
    </source>
</evidence>